<evidence type="ECO:0000313" key="2">
    <source>
        <dbReference type="EMBL" id="MBW0523412.1"/>
    </source>
</evidence>
<dbReference type="AlphaFoldDB" id="A0A9Q3ETG0"/>
<keyword evidence="3" id="KW-1185">Reference proteome</keyword>
<evidence type="ECO:0008006" key="4">
    <source>
        <dbReference type="Google" id="ProtNLM"/>
    </source>
</evidence>
<dbReference type="Proteomes" id="UP000765509">
    <property type="component" value="Unassembled WGS sequence"/>
</dbReference>
<dbReference type="EMBL" id="AVOT02030262">
    <property type="protein sequence ID" value="MBW0523412.1"/>
    <property type="molecule type" value="Genomic_DNA"/>
</dbReference>
<organism evidence="2 3">
    <name type="scientific">Austropuccinia psidii MF-1</name>
    <dbReference type="NCBI Taxonomy" id="1389203"/>
    <lineage>
        <taxon>Eukaryota</taxon>
        <taxon>Fungi</taxon>
        <taxon>Dikarya</taxon>
        <taxon>Basidiomycota</taxon>
        <taxon>Pucciniomycotina</taxon>
        <taxon>Pucciniomycetes</taxon>
        <taxon>Pucciniales</taxon>
        <taxon>Sphaerophragmiaceae</taxon>
        <taxon>Austropuccinia</taxon>
    </lineage>
</organism>
<evidence type="ECO:0000313" key="3">
    <source>
        <dbReference type="Proteomes" id="UP000765509"/>
    </source>
</evidence>
<sequence>DKSRGNTSPLPSNYQELKEPKLPEPEHPPFNYRRVIGLLQYLVQCTRPDLAYSISFLSQFLESPKDRHYQAVIHVLKYLNFTKNLELRLGCKKLTHSLEEIVCFSDSDWGGAKENRSFSGSIIYYHGSLGWRSQKQRVVALSSAEAEYNALSSCCQDSEWICQLIFEITNKKITSIIYSDNQSSIALASNRFYHHSTRHINFRLHFIRSLVEDEKIVLKYISTQNMLADLLTKNLPLAKSHNLLKTIFGQEIQSKLTALCANPSLIKYPNSLATNLLQNRWGSLRLSCPSIGPRLTSLLPLIGSLRLSCPSIGPRLTSLLPLIAKLNEMLLKGVVFDIILIRLV</sequence>
<dbReference type="OrthoDB" id="3344688at2759"/>
<comment type="caution">
    <text evidence="2">The sequence shown here is derived from an EMBL/GenBank/DDBJ whole genome shotgun (WGS) entry which is preliminary data.</text>
</comment>
<feature type="compositionally biased region" description="Basic and acidic residues" evidence="1">
    <location>
        <begin position="16"/>
        <end position="25"/>
    </location>
</feature>
<gene>
    <name evidence="2" type="ORF">O181_063127</name>
</gene>
<feature type="region of interest" description="Disordered" evidence="1">
    <location>
        <begin position="1"/>
        <end position="25"/>
    </location>
</feature>
<name>A0A9Q3ETG0_9BASI</name>
<reference evidence="2" key="1">
    <citation type="submission" date="2021-03" db="EMBL/GenBank/DDBJ databases">
        <title>Draft genome sequence of rust myrtle Austropuccinia psidii MF-1, a brazilian biotype.</title>
        <authorList>
            <person name="Quecine M.C."/>
            <person name="Pachon D.M.R."/>
            <person name="Bonatelli M.L."/>
            <person name="Correr F.H."/>
            <person name="Franceschini L.M."/>
            <person name="Leite T.F."/>
            <person name="Margarido G.R.A."/>
            <person name="Almeida C.A."/>
            <person name="Ferrarezi J.A."/>
            <person name="Labate C.A."/>
        </authorList>
    </citation>
    <scope>NUCLEOTIDE SEQUENCE</scope>
    <source>
        <strain evidence="2">MF-1</strain>
    </source>
</reference>
<feature type="non-terminal residue" evidence="2">
    <location>
        <position position="344"/>
    </location>
</feature>
<proteinExistence type="predicted"/>
<dbReference type="PANTHER" id="PTHR11439">
    <property type="entry name" value="GAG-POL-RELATED RETROTRANSPOSON"/>
    <property type="match status" value="1"/>
</dbReference>
<evidence type="ECO:0000256" key="1">
    <source>
        <dbReference type="SAM" id="MobiDB-lite"/>
    </source>
</evidence>
<feature type="compositionally biased region" description="Polar residues" evidence="1">
    <location>
        <begin position="1"/>
        <end position="15"/>
    </location>
</feature>
<protein>
    <recommendedName>
        <fullName evidence="4">Reverse transcriptase Ty1/copia-type domain-containing protein</fullName>
    </recommendedName>
</protein>
<dbReference type="CDD" id="cd09272">
    <property type="entry name" value="RNase_HI_RT_Ty1"/>
    <property type="match status" value="1"/>
</dbReference>
<accession>A0A9Q3ETG0</accession>
<dbReference type="PANTHER" id="PTHR11439:SF463">
    <property type="entry name" value="REVERSE TRANSCRIPTASE TY1_COPIA-TYPE DOMAIN-CONTAINING PROTEIN"/>
    <property type="match status" value="1"/>
</dbReference>